<evidence type="ECO:0000256" key="4">
    <source>
        <dbReference type="ARBA" id="ARBA00022723"/>
    </source>
</evidence>
<name>A0AAW1PZR6_9CHLO</name>
<comment type="cofactor">
    <cofactor evidence="1">
        <name>Mn(2+)</name>
        <dbReference type="ChEBI" id="CHEBI:29035"/>
    </cofactor>
</comment>
<gene>
    <name evidence="8" type="ORF">WJX74_007312</name>
</gene>
<dbReference type="InterPro" id="IPR010158">
    <property type="entry name" value="Amidase_Cbmase"/>
</dbReference>
<evidence type="ECO:0000256" key="1">
    <source>
        <dbReference type="ARBA" id="ARBA00001936"/>
    </source>
</evidence>
<keyword evidence="3" id="KW-0659">Purine metabolism</keyword>
<reference evidence="8 9" key="1">
    <citation type="journal article" date="2024" name="Nat. Commun.">
        <title>Phylogenomics reveals the evolutionary origins of lichenization in chlorophyte algae.</title>
        <authorList>
            <person name="Puginier C."/>
            <person name="Libourel C."/>
            <person name="Otte J."/>
            <person name="Skaloud P."/>
            <person name="Haon M."/>
            <person name="Grisel S."/>
            <person name="Petersen M."/>
            <person name="Berrin J.G."/>
            <person name="Delaux P.M."/>
            <person name="Dal Grande F."/>
            <person name="Keller J."/>
        </authorList>
    </citation>
    <scope>NUCLEOTIDE SEQUENCE [LARGE SCALE GENOMIC DNA]</scope>
    <source>
        <strain evidence="8 9">SAG 2145</strain>
    </source>
</reference>
<evidence type="ECO:0000256" key="6">
    <source>
        <dbReference type="ARBA" id="ARBA00023211"/>
    </source>
</evidence>
<dbReference type="PIRSF" id="PIRSF001235">
    <property type="entry name" value="Amidase_carbamoylase"/>
    <property type="match status" value="1"/>
</dbReference>
<comment type="subunit">
    <text evidence="2">Homodimer.</text>
</comment>
<keyword evidence="7" id="KW-0732">Signal</keyword>
<keyword evidence="4" id="KW-0479">Metal-binding</keyword>
<dbReference type="Gene3D" id="3.30.70.360">
    <property type="match status" value="1"/>
</dbReference>
<proteinExistence type="predicted"/>
<dbReference type="Pfam" id="PF01546">
    <property type="entry name" value="Peptidase_M20"/>
    <property type="match status" value="1"/>
</dbReference>
<evidence type="ECO:0000256" key="3">
    <source>
        <dbReference type="ARBA" id="ARBA00022631"/>
    </source>
</evidence>
<keyword evidence="5" id="KW-0378">Hydrolase</keyword>
<dbReference type="SUPFAM" id="SSF53187">
    <property type="entry name" value="Zn-dependent exopeptidases"/>
    <property type="match status" value="1"/>
</dbReference>
<dbReference type="GO" id="GO:0046872">
    <property type="term" value="F:metal ion binding"/>
    <property type="evidence" value="ECO:0007669"/>
    <property type="project" value="UniProtKB-KW"/>
</dbReference>
<dbReference type="EMBL" id="JALJOS010000049">
    <property type="protein sequence ID" value="KAK9819221.1"/>
    <property type="molecule type" value="Genomic_DNA"/>
</dbReference>
<comment type="caution">
    <text evidence="8">The sequence shown here is derived from an EMBL/GenBank/DDBJ whole genome shotgun (WGS) entry which is preliminary data.</text>
</comment>
<feature type="chain" id="PRO_5043362817" evidence="7">
    <location>
        <begin position="23"/>
        <end position="412"/>
    </location>
</feature>
<dbReference type="InterPro" id="IPR002933">
    <property type="entry name" value="Peptidase_M20"/>
</dbReference>
<keyword evidence="9" id="KW-1185">Reference proteome</keyword>
<dbReference type="GO" id="GO:0016813">
    <property type="term" value="F:hydrolase activity, acting on carbon-nitrogen (but not peptide) bonds, in linear amidines"/>
    <property type="evidence" value="ECO:0007669"/>
    <property type="project" value="InterPro"/>
</dbReference>
<dbReference type="AlphaFoldDB" id="A0AAW1PZR6"/>
<sequence length="412" mass="43543">MSRLAKLLFLSLLDQIVPRSASQLTGSQLKVSGQSVVDQLLHLSRYSVDPAPAVTRVLFTEADTAARRYVKELFQDAGLKMHEDPMGNIFGRWEGSDSSAGAVMTGSHCDAIPLSGLYDGTVGVIGGAAAVKALRQAGYAPAKTIEVIMFTSEEPTRFGLGCIGSRGMAGTLTPEVLDARPDENGTLFKHAAQQAGYGASSHKAILDGTLLKGKRKVDAFVELHIEQGPRLEAEGAAIGVVEEAVLATGAPDTVGTAGRWDLSPNTVNSVPREASLEVDIRDIDGARRDQVVAAVRKAAGAIAGKRKVRHEVEVVNQDDPATCGSEVTSAVAASVKDLGLSSLQLVSRAYHDALFMAQIAPSGMIFIPCRHGWSHRPDEYSSPEAIENGVKVLALTLARLAGQGVDVDRSEL</sequence>
<dbReference type="CDD" id="cd03884">
    <property type="entry name" value="M20_bAS"/>
    <property type="match status" value="1"/>
</dbReference>
<dbReference type="PANTHER" id="PTHR32494:SF19">
    <property type="entry name" value="ALLANTOATE DEIMINASE-RELATED"/>
    <property type="match status" value="1"/>
</dbReference>
<dbReference type="InterPro" id="IPR036264">
    <property type="entry name" value="Bact_exopeptidase_dim_dom"/>
</dbReference>
<feature type="signal peptide" evidence="7">
    <location>
        <begin position="1"/>
        <end position="22"/>
    </location>
</feature>
<protein>
    <submittedName>
        <fullName evidence="8">Uncharacterized protein</fullName>
    </submittedName>
</protein>
<evidence type="ECO:0000313" key="8">
    <source>
        <dbReference type="EMBL" id="KAK9819221.1"/>
    </source>
</evidence>
<dbReference type="PANTHER" id="PTHR32494">
    <property type="entry name" value="ALLANTOATE DEIMINASE-RELATED"/>
    <property type="match status" value="1"/>
</dbReference>
<dbReference type="Proteomes" id="UP001438707">
    <property type="component" value="Unassembled WGS sequence"/>
</dbReference>
<evidence type="ECO:0000256" key="5">
    <source>
        <dbReference type="ARBA" id="ARBA00022801"/>
    </source>
</evidence>
<dbReference type="GO" id="GO:0006144">
    <property type="term" value="P:purine nucleobase metabolic process"/>
    <property type="evidence" value="ECO:0007669"/>
    <property type="project" value="UniProtKB-KW"/>
</dbReference>
<evidence type="ECO:0000256" key="7">
    <source>
        <dbReference type="SAM" id="SignalP"/>
    </source>
</evidence>
<evidence type="ECO:0000256" key="2">
    <source>
        <dbReference type="ARBA" id="ARBA00011738"/>
    </source>
</evidence>
<dbReference type="Gene3D" id="3.40.630.10">
    <property type="entry name" value="Zn peptidases"/>
    <property type="match status" value="2"/>
</dbReference>
<accession>A0AAW1PZR6</accession>
<keyword evidence="6" id="KW-0464">Manganese</keyword>
<dbReference type="SUPFAM" id="SSF55031">
    <property type="entry name" value="Bacterial exopeptidase dimerisation domain"/>
    <property type="match status" value="1"/>
</dbReference>
<organism evidence="8 9">
    <name type="scientific">Apatococcus lobatus</name>
    <dbReference type="NCBI Taxonomy" id="904363"/>
    <lineage>
        <taxon>Eukaryota</taxon>
        <taxon>Viridiplantae</taxon>
        <taxon>Chlorophyta</taxon>
        <taxon>core chlorophytes</taxon>
        <taxon>Trebouxiophyceae</taxon>
        <taxon>Chlorellales</taxon>
        <taxon>Chlorellaceae</taxon>
        <taxon>Apatococcus</taxon>
    </lineage>
</organism>
<evidence type="ECO:0000313" key="9">
    <source>
        <dbReference type="Proteomes" id="UP001438707"/>
    </source>
</evidence>